<evidence type="ECO:0000256" key="5">
    <source>
        <dbReference type="ARBA" id="ARBA00023049"/>
    </source>
</evidence>
<keyword evidence="2" id="KW-0479">Metal-binding</keyword>
<organism evidence="7 8">
    <name type="scientific">Candidatus Methanomassiliicoccus intestinalis</name>
    <dbReference type="NCBI Taxonomy" id="1406512"/>
    <lineage>
        <taxon>Archaea</taxon>
        <taxon>Methanobacteriati</taxon>
        <taxon>Thermoplasmatota</taxon>
        <taxon>Thermoplasmata</taxon>
        <taxon>Methanomassiliicoccales</taxon>
        <taxon>Methanomassiliicoccaceae</taxon>
        <taxon>Methanomassiliicoccus</taxon>
    </lineage>
</organism>
<dbReference type="SUPFAM" id="SSF102712">
    <property type="entry name" value="JAB1/MPN domain"/>
    <property type="match status" value="1"/>
</dbReference>
<evidence type="ECO:0000313" key="7">
    <source>
        <dbReference type="EMBL" id="TQS81611.1"/>
    </source>
</evidence>
<name>A0A8J8PAS6_9ARCH</name>
<keyword evidence="3" id="KW-0378">Hydrolase</keyword>
<dbReference type="InterPro" id="IPR028090">
    <property type="entry name" value="JAB_dom_prok"/>
</dbReference>
<dbReference type="GO" id="GO:0046872">
    <property type="term" value="F:metal ion binding"/>
    <property type="evidence" value="ECO:0007669"/>
    <property type="project" value="UniProtKB-KW"/>
</dbReference>
<sequence length="127" mass="14087">MNRKRIWAIDVGLIESFNESAKASSPNEFASAMREENGVLTELVFLPGSIGSFTSATVPLHMLPIDFSLAGTVHSHPGYSNRPSDEDLHLFGSFGKVHIITCMPYDITSWRSYDKDGNEIKLEIVDI</sequence>
<evidence type="ECO:0000256" key="1">
    <source>
        <dbReference type="ARBA" id="ARBA00022670"/>
    </source>
</evidence>
<accession>A0A8J8PAS6</accession>
<evidence type="ECO:0000259" key="6">
    <source>
        <dbReference type="Pfam" id="PF14464"/>
    </source>
</evidence>
<gene>
    <name evidence="7" type="ORF">A3207_04205</name>
</gene>
<feature type="domain" description="JAB" evidence="6">
    <location>
        <begin position="13"/>
        <end position="112"/>
    </location>
</feature>
<keyword evidence="5" id="KW-0482">Metalloprotease</keyword>
<dbReference type="GO" id="GO:0006508">
    <property type="term" value="P:proteolysis"/>
    <property type="evidence" value="ECO:0007669"/>
    <property type="project" value="UniProtKB-KW"/>
</dbReference>
<keyword evidence="1" id="KW-0645">Protease</keyword>
<dbReference type="Gene3D" id="3.40.140.10">
    <property type="entry name" value="Cytidine Deaminase, domain 2"/>
    <property type="match status" value="1"/>
</dbReference>
<dbReference type="GO" id="GO:0008237">
    <property type="term" value="F:metallopeptidase activity"/>
    <property type="evidence" value="ECO:0007669"/>
    <property type="project" value="UniProtKB-KW"/>
</dbReference>
<protein>
    <recommendedName>
        <fullName evidence="6">JAB domain-containing protein</fullName>
    </recommendedName>
</protein>
<dbReference type="Pfam" id="PF14464">
    <property type="entry name" value="Prok-JAB"/>
    <property type="match status" value="1"/>
</dbReference>
<dbReference type="EMBL" id="LVVT01000022">
    <property type="protein sequence ID" value="TQS81611.1"/>
    <property type="molecule type" value="Genomic_DNA"/>
</dbReference>
<evidence type="ECO:0000256" key="3">
    <source>
        <dbReference type="ARBA" id="ARBA00022801"/>
    </source>
</evidence>
<evidence type="ECO:0000313" key="8">
    <source>
        <dbReference type="Proteomes" id="UP000752814"/>
    </source>
</evidence>
<comment type="caution">
    <text evidence="7">The sequence shown here is derived from an EMBL/GenBank/DDBJ whole genome shotgun (WGS) entry which is preliminary data.</text>
</comment>
<reference evidence="7" key="1">
    <citation type="submission" date="2016-03" db="EMBL/GenBank/DDBJ databases">
        <authorList>
            <person name="Borrel G."/>
            <person name="Mccann A."/>
            <person name="O'Toole P.W."/>
        </authorList>
    </citation>
    <scope>NUCLEOTIDE SEQUENCE</scope>
    <source>
        <strain evidence="7">183</strain>
    </source>
</reference>
<dbReference type="AlphaFoldDB" id="A0A8J8PAS6"/>
<dbReference type="OMA" id="HPNEYMG"/>
<evidence type="ECO:0000256" key="2">
    <source>
        <dbReference type="ARBA" id="ARBA00022723"/>
    </source>
</evidence>
<dbReference type="GeneID" id="41322706"/>
<dbReference type="Proteomes" id="UP000752814">
    <property type="component" value="Unassembled WGS sequence"/>
</dbReference>
<keyword evidence="4" id="KW-0862">Zinc</keyword>
<dbReference type="RefSeq" id="WP_020448195.1">
    <property type="nucleotide sequence ID" value="NZ_CAYAYA010000032.1"/>
</dbReference>
<evidence type="ECO:0000256" key="4">
    <source>
        <dbReference type="ARBA" id="ARBA00022833"/>
    </source>
</evidence>
<proteinExistence type="predicted"/>